<feature type="compositionally biased region" description="Basic residues" evidence="7">
    <location>
        <begin position="99"/>
        <end position="116"/>
    </location>
</feature>
<dbReference type="PANTHER" id="PTHR13647:SF4">
    <property type="entry name" value="INSULIN-LIKE PEPTIDE 1-RELATED"/>
    <property type="match status" value="1"/>
</dbReference>
<feature type="compositionally biased region" description="Polar residues" evidence="7">
    <location>
        <begin position="87"/>
        <end position="98"/>
    </location>
</feature>
<comment type="subunit">
    <text evidence="2">Heterodimer of a B chain and an A chain linked by two disulfide bonds.</text>
</comment>
<feature type="region of interest" description="Disordered" evidence="7">
    <location>
        <begin position="87"/>
        <end position="116"/>
    </location>
</feature>
<dbReference type="SMART" id="SM00078">
    <property type="entry name" value="IlGF"/>
    <property type="match status" value="1"/>
</dbReference>
<sequence>MANLFEKPRFCYFVLVVMTLSLHIAFCTPRDRRGARIQEHELQRGGSQSPSSSENRRLCRDRLKHELQTVCGFDFYNPDQHLSRKAVQTQVFQESSTPHIRKNRAAKSQHRRRMRRRYTRSSIIQECCEKPCNPVTLLKYCSSRIRNSTPLVEPNQSTSQSTSPSKVKTWRLSRNPNILTLQDQPNCLGHPDCNTIPNEKQYVPKPSSSSSQCVSIADLENFYFKLFQKKWNKDATQTDTSNIINSGYAGSMLKQENTNDYSIATNQMFPNNLPNPILKYDIDYWQPLMSSTTEEITTTEEDGNKIEKSTEPQANMGWPPNVVTMKPYRTVIFSKGTYDY</sequence>
<keyword evidence="4" id="KW-0732">Signal</keyword>
<evidence type="ECO:0000256" key="3">
    <source>
        <dbReference type="ARBA" id="ARBA00022685"/>
    </source>
</evidence>
<keyword evidence="6" id="KW-0964">Secreted</keyword>
<accession>A0ABP1PMN3</accession>
<comment type="subcellular location">
    <subcellularLocation>
        <location evidence="6">Secreted</location>
    </subcellularLocation>
</comment>
<protein>
    <recommendedName>
        <fullName evidence="8">Insulin-like domain-containing protein</fullName>
    </recommendedName>
</protein>
<name>A0ABP1PMN3_9HEXA</name>
<dbReference type="PANTHER" id="PTHR13647">
    <property type="entry name" value="INSULIN-LIKE PEPTIDE 2-RELATED"/>
    <property type="match status" value="1"/>
</dbReference>
<organism evidence="9 10">
    <name type="scientific">Orchesella dallaii</name>
    <dbReference type="NCBI Taxonomy" id="48710"/>
    <lineage>
        <taxon>Eukaryota</taxon>
        <taxon>Metazoa</taxon>
        <taxon>Ecdysozoa</taxon>
        <taxon>Arthropoda</taxon>
        <taxon>Hexapoda</taxon>
        <taxon>Collembola</taxon>
        <taxon>Entomobryomorpha</taxon>
        <taxon>Entomobryoidea</taxon>
        <taxon>Orchesellidae</taxon>
        <taxon>Orchesellinae</taxon>
        <taxon>Orchesella</taxon>
    </lineage>
</organism>
<comment type="caution">
    <text evidence="9">The sequence shown here is derived from an EMBL/GenBank/DDBJ whole genome shotgun (WGS) entry which is preliminary data.</text>
</comment>
<dbReference type="SUPFAM" id="SSF56994">
    <property type="entry name" value="Insulin-like"/>
    <property type="match status" value="1"/>
</dbReference>
<evidence type="ECO:0000256" key="4">
    <source>
        <dbReference type="ARBA" id="ARBA00022729"/>
    </source>
</evidence>
<dbReference type="PROSITE" id="PS00262">
    <property type="entry name" value="INSULIN"/>
    <property type="match status" value="1"/>
</dbReference>
<keyword evidence="5" id="KW-1015">Disulfide bond</keyword>
<evidence type="ECO:0000313" key="9">
    <source>
        <dbReference type="EMBL" id="CAL8071416.1"/>
    </source>
</evidence>
<dbReference type="Gene3D" id="1.10.100.10">
    <property type="entry name" value="Insulin-like"/>
    <property type="match status" value="1"/>
</dbReference>
<feature type="domain" description="Insulin-like" evidence="8">
    <location>
        <begin position="56"/>
        <end position="141"/>
    </location>
</feature>
<evidence type="ECO:0000256" key="2">
    <source>
        <dbReference type="ARBA" id="ARBA00011207"/>
    </source>
</evidence>
<keyword evidence="10" id="KW-1185">Reference proteome</keyword>
<proteinExistence type="inferred from homology"/>
<evidence type="ECO:0000256" key="1">
    <source>
        <dbReference type="ARBA" id="ARBA00009034"/>
    </source>
</evidence>
<feature type="region of interest" description="Disordered" evidence="7">
    <location>
        <begin position="296"/>
        <end position="318"/>
    </location>
</feature>
<keyword evidence="3" id="KW-0165">Cleavage on pair of basic residues</keyword>
<evidence type="ECO:0000256" key="6">
    <source>
        <dbReference type="RuleBase" id="RU000406"/>
    </source>
</evidence>
<gene>
    <name evidence="9" type="ORF">ODALV1_LOCUS1706</name>
</gene>
<dbReference type="Pfam" id="PF00049">
    <property type="entry name" value="Insulin"/>
    <property type="match status" value="1"/>
</dbReference>
<evidence type="ECO:0000256" key="5">
    <source>
        <dbReference type="ARBA" id="ARBA00023157"/>
    </source>
</evidence>
<evidence type="ECO:0000313" key="10">
    <source>
        <dbReference type="Proteomes" id="UP001642540"/>
    </source>
</evidence>
<dbReference type="InterPro" id="IPR022353">
    <property type="entry name" value="Insulin_CS"/>
</dbReference>
<comment type="similarity">
    <text evidence="1 6">Belongs to the insulin family.</text>
</comment>
<dbReference type="EMBL" id="CAXLJM020000006">
    <property type="protein sequence ID" value="CAL8071416.1"/>
    <property type="molecule type" value="Genomic_DNA"/>
</dbReference>
<evidence type="ECO:0000256" key="7">
    <source>
        <dbReference type="SAM" id="MobiDB-lite"/>
    </source>
</evidence>
<reference evidence="9 10" key="1">
    <citation type="submission" date="2024-08" db="EMBL/GenBank/DDBJ databases">
        <authorList>
            <person name="Cucini C."/>
            <person name="Frati F."/>
        </authorList>
    </citation>
    <scope>NUCLEOTIDE SEQUENCE [LARGE SCALE GENOMIC DNA]</scope>
</reference>
<dbReference type="InterPro" id="IPR036438">
    <property type="entry name" value="Insulin-like_sf"/>
</dbReference>
<evidence type="ECO:0000259" key="8">
    <source>
        <dbReference type="SMART" id="SM00078"/>
    </source>
</evidence>
<dbReference type="Proteomes" id="UP001642540">
    <property type="component" value="Unassembled WGS sequence"/>
</dbReference>
<dbReference type="InterPro" id="IPR016179">
    <property type="entry name" value="Insulin-like"/>
</dbReference>